<keyword evidence="2" id="KW-1185">Reference proteome</keyword>
<evidence type="ECO:0000313" key="1">
    <source>
        <dbReference type="EMBL" id="KAH7921170.1"/>
    </source>
</evidence>
<comment type="caution">
    <text evidence="1">The sequence shown here is derived from an EMBL/GenBank/DDBJ whole genome shotgun (WGS) entry which is preliminary data.</text>
</comment>
<sequence length="1099" mass="127523">MSTLINNPTGTSALPNAPDVEPDDLWKSRLKQEIEDGLQSMVDEAKQSFAAKLARAPVDAEERELLADDHLATMKNIRQLAEEQFRAALERERQERRWGAGQQLDSDWKDAMIKEQQAILDRIEKERNRDKAAPTAPARQDSPEASTAHRKPERVIRTPKESVETEYDASYFSRYAYREPDEVYPVRDTGKSRSGSISGVGSYRPPSMLDTSERLTERSKASPIVDEPEEMNRPSRSPVDHPDSIRRESLRRKTSISARPGIPEFWRPSITPEEDAAMSRTFSIARRGSTASAASSYRPPSSINIPDRSIDTPDSTFFYAERERAGIQAVEQEWSDINRARDKEKQSQVFPESRGSSMSGPQRLEERLGMSYSSNITSSPTSAVSTGYPRSSDSTRVFPPPASASRPIVNKKSFSIDDVHPPHSTPSPKGWSGVSRSPYETRFEGVSRSPQTPDDGSRSWQSSNLRGRLSSQDMRYGYIQQENTFYRPVHTHREESEGDSDDDLGEWQNGEYDEDQRVLDREDIVRRKDEDRLRREREEEENRRMEEDTRRAEEDARRATEDARRAEANRKEEEIKRREETRRKDAEAKKKAEEARRKEEEARRKEEARRMEEARRKEEEARRMEEAALREAEARRMEEAAFREAEARRKEEEIKRKEEDARRKEADVKRKEREARKKEEEARRKEEEAQRKADEARIKEVEAIRKEEEAKQKEEEARRKEEAARLKEEETRRKEEEIRVREEEVRRREDELNRREAETRRKEAEARRKEEEARRREEEARRREEEALLKAAEARRKEDEKRQEEFRRREEEIRRQRAEERKRQDKESWQEWIPPASQASPTSTGPWPIPNHNERQAPSASPPTDRSSTGSSRSSATAWSSASTRPSSTASTQPSSTPRPIPTPGSGTKSTSSTPKPSSGGAYSSNAGTSPYNPPPMSEAEFHRRQAEQAQHREEQFRQEQARLAMLEQERLAKAGKVMSKQEVIKLFEFHKNQWEKIQGLTTVIWEDFPWPMFKKPNGPDDLTSPAITAYMLSPLHSTDKSTKERIRDNIRRWHPDRFETQLLPKVKESERDKVREGAGSVVRVLNDLLRSSTQDMFS</sequence>
<proteinExistence type="predicted"/>
<name>A0ACB8B6L1_9AGAM</name>
<gene>
    <name evidence="1" type="ORF">BV22DRAFT_748473</name>
</gene>
<organism evidence="1 2">
    <name type="scientific">Leucogyrophana mollusca</name>
    <dbReference type="NCBI Taxonomy" id="85980"/>
    <lineage>
        <taxon>Eukaryota</taxon>
        <taxon>Fungi</taxon>
        <taxon>Dikarya</taxon>
        <taxon>Basidiomycota</taxon>
        <taxon>Agaricomycotina</taxon>
        <taxon>Agaricomycetes</taxon>
        <taxon>Agaricomycetidae</taxon>
        <taxon>Boletales</taxon>
        <taxon>Boletales incertae sedis</taxon>
        <taxon>Leucogyrophana</taxon>
    </lineage>
</organism>
<dbReference type="EMBL" id="MU266539">
    <property type="protein sequence ID" value="KAH7921170.1"/>
    <property type="molecule type" value="Genomic_DNA"/>
</dbReference>
<reference evidence="1" key="1">
    <citation type="journal article" date="2021" name="New Phytol.">
        <title>Evolutionary innovations through gain and loss of genes in the ectomycorrhizal Boletales.</title>
        <authorList>
            <person name="Wu G."/>
            <person name="Miyauchi S."/>
            <person name="Morin E."/>
            <person name="Kuo A."/>
            <person name="Drula E."/>
            <person name="Varga T."/>
            <person name="Kohler A."/>
            <person name="Feng B."/>
            <person name="Cao Y."/>
            <person name="Lipzen A."/>
            <person name="Daum C."/>
            <person name="Hundley H."/>
            <person name="Pangilinan J."/>
            <person name="Johnson J."/>
            <person name="Barry K."/>
            <person name="LaButti K."/>
            <person name="Ng V."/>
            <person name="Ahrendt S."/>
            <person name="Min B."/>
            <person name="Choi I.G."/>
            <person name="Park H."/>
            <person name="Plett J.M."/>
            <person name="Magnuson J."/>
            <person name="Spatafora J.W."/>
            <person name="Nagy L.G."/>
            <person name="Henrissat B."/>
            <person name="Grigoriev I.V."/>
            <person name="Yang Z.L."/>
            <person name="Xu J."/>
            <person name="Martin F.M."/>
        </authorList>
    </citation>
    <scope>NUCLEOTIDE SEQUENCE</scope>
    <source>
        <strain evidence="1">KUC20120723A-06</strain>
    </source>
</reference>
<accession>A0ACB8B6L1</accession>
<protein>
    <submittedName>
        <fullName evidence="1">Uncharacterized protein</fullName>
    </submittedName>
</protein>
<evidence type="ECO:0000313" key="2">
    <source>
        <dbReference type="Proteomes" id="UP000790709"/>
    </source>
</evidence>
<dbReference type="Proteomes" id="UP000790709">
    <property type="component" value="Unassembled WGS sequence"/>
</dbReference>